<keyword evidence="2" id="KW-1185">Reference proteome</keyword>
<organism evidence="1 2">
    <name type="scientific">Phanerochaete sordida</name>
    <dbReference type="NCBI Taxonomy" id="48140"/>
    <lineage>
        <taxon>Eukaryota</taxon>
        <taxon>Fungi</taxon>
        <taxon>Dikarya</taxon>
        <taxon>Basidiomycota</taxon>
        <taxon>Agaricomycotina</taxon>
        <taxon>Agaricomycetes</taxon>
        <taxon>Polyporales</taxon>
        <taxon>Phanerochaetaceae</taxon>
        <taxon>Phanerochaete</taxon>
    </lineage>
</organism>
<dbReference type="EMBL" id="BPQB01000029">
    <property type="protein sequence ID" value="GJE92882.1"/>
    <property type="molecule type" value="Genomic_DNA"/>
</dbReference>
<evidence type="ECO:0000313" key="1">
    <source>
        <dbReference type="EMBL" id="GJE92882.1"/>
    </source>
</evidence>
<name>A0A9P3GDS8_9APHY</name>
<dbReference type="InterPro" id="IPR032675">
    <property type="entry name" value="LRR_dom_sf"/>
</dbReference>
<comment type="caution">
    <text evidence="1">The sequence shown here is derived from an EMBL/GenBank/DDBJ whole genome shotgun (WGS) entry which is preliminary data.</text>
</comment>
<dbReference type="AlphaFoldDB" id="A0A9P3GDS8"/>
<proteinExistence type="predicted"/>
<gene>
    <name evidence="1" type="ORF">PsYK624_090400</name>
</gene>
<dbReference type="Gene3D" id="3.80.10.10">
    <property type="entry name" value="Ribonuclease Inhibitor"/>
    <property type="match status" value="1"/>
</dbReference>
<accession>A0A9P3GDS8</accession>
<evidence type="ECO:0000313" key="2">
    <source>
        <dbReference type="Proteomes" id="UP000703269"/>
    </source>
</evidence>
<evidence type="ECO:0008006" key="3">
    <source>
        <dbReference type="Google" id="ProtNLM"/>
    </source>
</evidence>
<dbReference type="OrthoDB" id="3181669at2759"/>
<dbReference type="Proteomes" id="UP000703269">
    <property type="component" value="Unassembled WGS sequence"/>
</dbReference>
<reference evidence="1 2" key="1">
    <citation type="submission" date="2021-08" db="EMBL/GenBank/DDBJ databases">
        <title>Draft Genome Sequence of Phanerochaete sordida strain YK-624.</title>
        <authorList>
            <person name="Mori T."/>
            <person name="Dohra H."/>
            <person name="Suzuki T."/>
            <person name="Kawagishi H."/>
            <person name="Hirai H."/>
        </authorList>
    </citation>
    <scope>NUCLEOTIDE SEQUENCE [LARGE SCALE GENOMIC DNA]</scope>
    <source>
        <strain evidence="1 2">YK-624</strain>
    </source>
</reference>
<protein>
    <recommendedName>
        <fullName evidence="3">F-box domain-containing protein</fullName>
    </recommendedName>
</protein>
<sequence>MPHIPDEILSTIFLFLASEVFFYPKRDGPRCKLSRPYRWMQIIYVCRRWHAVSFATRRLWAFVDLSSSRRTKALLRLSGSAPLTVLHRWGHFCKASLSCCIQEMSRIHTFNLLEFSTSQALRLPAASPPSTSRLVTLNLVNVSPAFGVSLLGPQLTRLCFMGVQYPVRTLLAMLRSTPALVDLELSDPFELGTLGNVFDQDRREEVVSLPALECLSVKTHTRAGLSCAAFTERLKLPPSAAIFLVHHSDDYCPPEELPDPNELFRCIADSRLHNGTPFRTVTTENNAPKRRLRISTTLRSSAVYSLYTHESWDL</sequence>